<evidence type="ECO:0000313" key="2">
    <source>
        <dbReference type="Proteomes" id="UP001066276"/>
    </source>
</evidence>
<dbReference type="Proteomes" id="UP001066276">
    <property type="component" value="Chromosome 10"/>
</dbReference>
<keyword evidence="2" id="KW-1185">Reference proteome</keyword>
<comment type="caution">
    <text evidence="1">The sequence shown here is derived from an EMBL/GenBank/DDBJ whole genome shotgun (WGS) entry which is preliminary data.</text>
</comment>
<reference evidence="1" key="1">
    <citation type="journal article" date="2022" name="bioRxiv">
        <title>Sequencing and chromosome-scale assembly of the giantPleurodeles waltlgenome.</title>
        <authorList>
            <person name="Brown T."/>
            <person name="Elewa A."/>
            <person name="Iarovenko S."/>
            <person name="Subramanian E."/>
            <person name="Araus A.J."/>
            <person name="Petzold A."/>
            <person name="Susuki M."/>
            <person name="Suzuki K.-i.T."/>
            <person name="Hayashi T."/>
            <person name="Toyoda A."/>
            <person name="Oliveira C."/>
            <person name="Osipova E."/>
            <person name="Leigh N.D."/>
            <person name="Simon A."/>
            <person name="Yun M.H."/>
        </authorList>
    </citation>
    <scope>NUCLEOTIDE SEQUENCE</scope>
    <source>
        <strain evidence="1">20211129_DDA</strain>
        <tissue evidence="1">Liver</tissue>
    </source>
</reference>
<dbReference type="AlphaFoldDB" id="A0AAV7M7S3"/>
<accession>A0AAV7M7S3</accession>
<proteinExistence type="predicted"/>
<gene>
    <name evidence="1" type="ORF">NDU88_004223</name>
</gene>
<name>A0AAV7M7S3_PLEWA</name>
<dbReference type="EMBL" id="JANPWB010000014">
    <property type="protein sequence ID" value="KAJ1099119.1"/>
    <property type="molecule type" value="Genomic_DNA"/>
</dbReference>
<sequence length="85" mass="9585">MFHLSISPPPLRVLRDYGCSLFGTRSSSGARSSRGFLQSQTRHRDARERFLLFINPHALVRAIDALWPQGPNVRNPQARPFNPSG</sequence>
<protein>
    <submittedName>
        <fullName evidence="1">Uncharacterized protein</fullName>
    </submittedName>
</protein>
<organism evidence="1 2">
    <name type="scientific">Pleurodeles waltl</name>
    <name type="common">Iberian ribbed newt</name>
    <dbReference type="NCBI Taxonomy" id="8319"/>
    <lineage>
        <taxon>Eukaryota</taxon>
        <taxon>Metazoa</taxon>
        <taxon>Chordata</taxon>
        <taxon>Craniata</taxon>
        <taxon>Vertebrata</taxon>
        <taxon>Euteleostomi</taxon>
        <taxon>Amphibia</taxon>
        <taxon>Batrachia</taxon>
        <taxon>Caudata</taxon>
        <taxon>Salamandroidea</taxon>
        <taxon>Salamandridae</taxon>
        <taxon>Pleurodelinae</taxon>
        <taxon>Pleurodeles</taxon>
    </lineage>
</organism>
<evidence type="ECO:0000313" key="1">
    <source>
        <dbReference type="EMBL" id="KAJ1099119.1"/>
    </source>
</evidence>